<gene>
    <name evidence="1" type="ORF">IWX46DRAFT_608964</name>
</gene>
<proteinExistence type="predicted"/>
<dbReference type="Proteomes" id="UP001365128">
    <property type="component" value="Unassembled WGS sequence"/>
</dbReference>
<comment type="caution">
    <text evidence="1">The sequence shown here is derived from an EMBL/GenBank/DDBJ whole genome shotgun (WGS) entry which is preliminary data.</text>
</comment>
<organism evidence="1 2">
    <name type="scientific">Phyllosticta citricarpa</name>
    <dbReference type="NCBI Taxonomy" id="55181"/>
    <lineage>
        <taxon>Eukaryota</taxon>
        <taxon>Fungi</taxon>
        <taxon>Dikarya</taxon>
        <taxon>Ascomycota</taxon>
        <taxon>Pezizomycotina</taxon>
        <taxon>Dothideomycetes</taxon>
        <taxon>Dothideomycetes incertae sedis</taxon>
        <taxon>Botryosphaeriales</taxon>
        <taxon>Phyllostictaceae</taxon>
        <taxon>Phyllosticta</taxon>
    </lineage>
</organism>
<sequence>MWRSTGCTYTGLLPMLSQGLTCDSFQPAGWLVPWTDGLGLGLDGNAMPSIRVRAWLVWFGWRLGRLPRGEDVG</sequence>
<name>A0ABR1LRS5_9PEZI</name>
<evidence type="ECO:0000313" key="2">
    <source>
        <dbReference type="Proteomes" id="UP001365128"/>
    </source>
</evidence>
<feature type="non-terminal residue" evidence="1">
    <location>
        <position position="73"/>
    </location>
</feature>
<protein>
    <submittedName>
        <fullName evidence="1">Uncharacterized protein</fullName>
    </submittedName>
</protein>
<evidence type="ECO:0000313" key="1">
    <source>
        <dbReference type="EMBL" id="KAK7537881.1"/>
    </source>
</evidence>
<accession>A0ABR1LRS5</accession>
<keyword evidence="2" id="KW-1185">Reference proteome</keyword>
<dbReference type="EMBL" id="JBBPDW010000032">
    <property type="protein sequence ID" value="KAK7537881.1"/>
    <property type="molecule type" value="Genomic_DNA"/>
</dbReference>
<reference evidence="1 2" key="1">
    <citation type="submission" date="2024-04" db="EMBL/GenBank/DDBJ databases">
        <title>Phyllosticta paracitricarpa is synonymous to the EU quarantine fungus P. citricarpa based on phylogenomic analyses.</title>
        <authorList>
            <consortium name="Lawrence Berkeley National Laboratory"/>
            <person name="Van Ingen-Buijs V.A."/>
            <person name="Van Westerhoven A.C."/>
            <person name="Haridas S."/>
            <person name="Skiadas P."/>
            <person name="Martin F."/>
            <person name="Groenewald J.Z."/>
            <person name="Crous P.W."/>
            <person name="Seidl M.F."/>
        </authorList>
    </citation>
    <scope>NUCLEOTIDE SEQUENCE [LARGE SCALE GENOMIC DNA]</scope>
    <source>
        <strain evidence="1 2">CBS 122670</strain>
    </source>
</reference>